<dbReference type="Proteomes" id="UP000798662">
    <property type="component" value="Chromosome 1"/>
</dbReference>
<keyword evidence="2" id="KW-1185">Reference proteome</keyword>
<gene>
    <name evidence="1" type="ORF">I4F81_000093</name>
</gene>
<proteinExistence type="predicted"/>
<sequence>MADLPPPSPGPSPSPRIPRAMSSPPTSTLAIERVDVSRHQLAISLRVHTLSFRTSLWYADVDFDALAAAHGEGAVEALVFHIAAIEAAKLASLKPAHFDLGPYRHRHTVAFEAMWRAVFDGVWAQWRYEHNLPGYPGPAFTSNPVDAGVQPKRGGEGADHRNGSGCGGGGGGGAAAVPPPAPPPPSSPVATIPPPVMDGVTVAAFCGGGKDSLVTAKLLEGAGVPYASVAYAASVYGRAAPQHALLDKLLDTCAPASRHRLWMHDDVMDAPVVALHPELNVHSITAAETPLSVFAALPLALARGYSLLLLGHEASANVGNLVWAATGEAINHQWGKSAAAEAVLNTYIRKHLLRGVGVSSLLAPIHDPLIFYALNAHPRGLAATHSCNVAKPWCGACPKCVYVWLGYMAFCPPAAVGHVFGGRNLADAPSSVPHLRALCGLTAHTPFECVGQVGEARLALELGVRRGAVGGRALDAIRGELPAWGGGAGAVKGGVGGWGEGGRPFLTVAPAAPSLPRELAARIMPQLHVLASTTAAYVNKVMGEQPERGGGGALGGGEGATSSQGRRVNPLN</sequence>
<name>A0ACC3BHW2_PYRYE</name>
<comment type="caution">
    <text evidence="1">The sequence shown here is derived from an EMBL/GenBank/DDBJ whole genome shotgun (WGS) entry which is preliminary data.</text>
</comment>
<accession>A0ACC3BHW2</accession>
<evidence type="ECO:0000313" key="1">
    <source>
        <dbReference type="EMBL" id="KAK1857476.1"/>
    </source>
</evidence>
<evidence type="ECO:0000313" key="2">
    <source>
        <dbReference type="Proteomes" id="UP000798662"/>
    </source>
</evidence>
<dbReference type="EMBL" id="CM020618">
    <property type="protein sequence ID" value="KAK1857476.1"/>
    <property type="molecule type" value="Genomic_DNA"/>
</dbReference>
<protein>
    <submittedName>
        <fullName evidence="1">Uncharacterized protein</fullName>
    </submittedName>
</protein>
<organism evidence="1 2">
    <name type="scientific">Pyropia yezoensis</name>
    <name type="common">Susabi-nori</name>
    <name type="synonym">Porphyra yezoensis</name>
    <dbReference type="NCBI Taxonomy" id="2788"/>
    <lineage>
        <taxon>Eukaryota</taxon>
        <taxon>Rhodophyta</taxon>
        <taxon>Bangiophyceae</taxon>
        <taxon>Bangiales</taxon>
        <taxon>Bangiaceae</taxon>
        <taxon>Pyropia</taxon>
    </lineage>
</organism>
<reference evidence="1" key="1">
    <citation type="submission" date="2019-11" db="EMBL/GenBank/DDBJ databases">
        <title>Nori genome reveals adaptations in red seaweeds to the harsh intertidal environment.</title>
        <authorList>
            <person name="Wang D."/>
            <person name="Mao Y."/>
        </authorList>
    </citation>
    <scope>NUCLEOTIDE SEQUENCE</scope>
    <source>
        <tissue evidence="1">Gametophyte</tissue>
    </source>
</reference>